<feature type="domain" description="Enoyl reductase (ER)" evidence="2">
    <location>
        <begin position="17"/>
        <end position="333"/>
    </location>
</feature>
<dbReference type="InterPro" id="IPR041694">
    <property type="entry name" value="ADH_N_2"/>
</dbReference>
<dbReference type="PANTHER" id="PTHR43205">
    <property type="entry name" value="PROSTAGLANDIN REDUCTASE"/>
    <property type="match status" value="1"/>
</dbReference>
<keyword evidence="4" id="KW-1185">Reference proteome</keyword>
<accession>A0ABV6GGW4</accession>
<dbReference type="InterPro" id="IPR011032">
    <property type="entry name" value="GroES-like_sf"/>
</dbReference>
<dbReference type="Proteomes" id="UP001589854">
    <property type="component" value="Unassembled WGS sequence"/>
</dbReference>
<dbReference type="Gene3D" id="3.90.180.10">
    <property type="entry name" value="Medium-chain alcohol dehydrogenases, catalytic domain"/>
    <property type="match status" value="1"/>
</dbReference>
<gene>
    <name evidence="3" type="ORF">ACFFIX_15870</name>
</gene>
<proteinExistence type="predicted"/>
<dbReference type="InterPro" id="IPR013149">
    <property type="entry name" value="ADH-like_C"/>
</dbReference>
<evidence type="ECO:0000313" key="4">
    <source>
        <dbReference type="Proteomes" id="UP001589854"/>
    </source>
</evidence>
<dbReference type="Gene3D" id="3.40.50.720">
    <property type="entry name" value="NAD(P)-binding Rossmann-like Domain"/>
    <property type="match status" value="1"/>
</dbReference>
<protein>
    <submittedName>
        <fullName evidence="3">NADP-dependent oxidoreductase</fullName>
        <ecNumber evidence="3">1.-.-.-</ecNumber>
    </submittedName>
</protein>
<dbReference type="SUPFAM" id="SSF51735">
    <property type="entry name" value="NAD(P)-binding Rossmann-fold domains"/>
    <property type="match status" value="1"/>
</dbReference>
<evidence type="ECO:0000313" key="3">
    <source>
        <dbReference type="EMBL" id="MFC0272906.1"/>
    </source>
</evidence>
<keyword evidence="1 3" id="KW-0560">Oxidoreductase</keyword>
<dbReference type="Pfam" id="PF16884">
    <property type="entry name" value="ADH_N_2"/>
    <property type="match status" value="1"/>
</dbReference>
<comment type="caution">
    <text evidence="3">The sequence shown here is derived from an EMBL/GenBank/DDBJ whole genome shotgun (WGS) entry which is preliminary data.</text>
</comment>
<dbReference type="SMART" id="SM00829">
    <property type="entry name" value="PKS_ER"/>
    <property type="match status" value="1"/>
</dbReference>
<sequence>MKKETNKQISLAKRPQGLPNLEDFNFKEGVFPTPVSGEVVVKTLYLSVDPYMRGRMQDAKSYVAPYQLNEVITGGVIGEVVESRSTEFQEGDVVIGMLGWQEYSVASAAELRRIDPNLAPISTHLGVLGMPGLTAYLGLLEIGKPKEGETVVVSGAAGAVGSIVGQIAKLHGARVVGIAGTEEKIDYLLNELGFDAAVNYKTTTNLRHDLKDACPNGVDVYFDNVGGEVSDAVYPLLNTFARIPQCGAISSYNKEGKDVGPRIQSYLIKSSALVQGFVVSNYASQFGEAARQLGKWLAEGNLKYEETIVEGFENIPNAFLGLFEGSNLGKMLVKVAEPSHS</sequence>
<dbReference type="InterPro" id="IPR020843">
    <property type="entry name" value="ER"/>
</dbReference>
<reference evidence="3 4" key="1">
    <citation type="submission" date="2024-09" db="EMBL/GenBank/DDBJ databases">
        <authorList>
            <person name="Sun Q."/>
            <person name="Mori K."/>
        </authorList>
    </citation>
    <scope>NUCLEOTIDE SEQUENCE [LARGE SCALE GENOMIC DNA]</scope>
    <source>
        <strain evidence="3 4">CCM 7228</strain>
    </source>
</reference>
<dbReference type="RefSeq" id="WP_378935680.1">
    <property type="nucleotide sequence ID" value="NZ_JBHLVO010000014.1"/>
</dbReference>
<dbReference type="EC" id="1.-.-.-" evidence="3"/>
<name>A0ABV6GGW4_9BACI</name>
<dbReference type="InterPro" id="IPR036291">
    <property type="entry name" value="NAD(P)-bd_dom_sf"/>
</dbReference>
<evidence type="ECO:0000256" key="1">
    <source>
        <dbReference type="ARBA" id="ARBA00023002"/>
    </source>
</evidence>
<dbReference type="CDD" id="cd05288">
    <property type="entry name" value="PGDH"/>
    <property type="match status" value="1"/>
</dbReference>
<dbReference type="SUPFAM" id="SSF50129">
    <property type="entry name" value="GroES-like"/>
    <property type="match status" value="1"/>
</dbReference>
<dbReference type="EMBL" id="JBHLVO010000014">
    <property type="protein sequence ID" value="MFC0272906.1"/>
    <property type="molecule type" value="Genomic_DNA"/>
</dbReference>
<evidence type="ECO:0000259" key="2">
    <source>
        <dbReference type="SMART" id="SM00829"/>
    </source>
</evidence>
<dbReference type="Pfam" id="PF00107">
    <property type="entry name" value="ADH_zinc_N"/>
    <property type="match status" value="1"/>
</dbReference>
<dbReference type="PANTHER" id="PTHR43205:SF7">
    <property type="entry name" value="PROSTAGLANDIN REDUCTASE 1"/>
    <property type="match status" value="1"/>
</dbReference>
<dbReference type="InterPro" id="IPR045010">
    <property type="entry name" value="MDR_fam"/>
</dbReference>
<organism evidence="3 4">
    <name type="scientific">Metabacillus herbersteinensis</name>
    <dbReference type="NCBI Taxonomy" id="283816"/>
    <lineage>
        <taxon>Bacteria</taxon>
        <taxon>Bacillati</taxon>
        <taxon>Bacillota</taxon>
        <taxon>Bacilli</taxon>
        <taxon>Bacillales</taxon>
        <taxon>Bacillaceae</taxon>
        <taxon>Metabacillus</taxon>
    </lineage>
</organism>
<dbReference type="GO" id="GO:0016491">
    <property type="term" value="F:oxidoreductase activity"/>
    <property type="evidence" value="ECO:0007669"/>
    <property type="project" value="UniProtKB-KW"/>
</dbReference>